<dbReference type="EMBL" id="CM047746">
    <property type="protein sequence ID" value="KAJ0020194.1"/>
    <property type="molecule type" value="Genomic_DNA"/>
</dbReference>
<evidence type="ECO:0000313" key="1">
    <source>
        <dbReference type="EMBL" id="KAJ0020194.1"/>
    </source>
</evidence>
<proteinExistence type="predicted"/>
<accession>A0ACC0XPK9</accession>
<dbReference type="Proteomes" id="UP001163603">
    <property type="component" value="Chromosome 11"/>
</dbReference>
<gene>
    <name evidence="1" type="ORF">Pint_31732</name>
</gene>
<sequence>MGELGGLLASFQVRPILVDQVWEMQKLDPCLERLRCEVSFGSWTDFWIRDDETLMTGNRMCVPCQVDLKREILEEAHSLAYVIHLGSTKMYHTLQEHYWWVGTKRKIDKFVSKCLVCQ</sequence>
<keyword evidence="2" id="KW-1185">Reference proteome</keyword>
<reference evidence="2" key="1">
    <citation type="journal article" date="2023" name="G3 (Bethesda)">
        <title>Genome assembly and association tests identify interacting loci associated with vigor, precocity, and sex in interspecific pistachio rootstocks.</title>
        <authorList>
            <person name="Palmer W."/>
            <person name="Jacygrad E."/>
            <person name="Sagayaradj S."/>
            <person name="Cavanaugh K."/>
            <person name="Han R."/>
            <person name="Bertier L."/>
            <person name="Beede B."/>
            <person name="Kafkas S."/>
            <person name="Golino D."/>
            <person name="Preece J."/>
            <person name="Michelmore R."/>
        </authorList>
    </citation>
    <scope>NUCLEOTIDE SEQUENCE [LARGE SCALE GENOMIC DNA]</scope>
</reference>
<name>A0ACC0XPK9_9ROSI</name>
<evidence type="ECO:0000313" key="2">
    <source>
        <dbReference type="Proteomes" id="UP001163603"/>
    </source>
</evidence>
<comment type="caution">
    <text evidence="1">The sequence shown here is derived from an EMBL/GenBank/DDBJ whole genome shotgun (WGS) entry which is preliminary data.</text>
</comment>
<protein>
    <submittedName>
        <fullName evidence="1">Uncharacterized protein</fullName>
    </submittedName>
</protein>
<organism evidence="1 2">
    <name type="scientific">Pistacia integerrima</name>
    <dbReference type="NCBI Taxonomy" id="434235"/>
    <lineage>
        <taxon>Eukaryota</taxon>
        <taxon>Viridiplantae</taxon>
        <taxon>Streptophyta</taxon>
        <taxon>Embryophyta</taxon>
        <taxon>Tracheophyta</taxon>
        <taxon>Spermatophyta</taxon>
        <taxon>Magnoliopsida</taxon>
        <taxon>eudicotyledons</taxon>
        <taxon>Gunneridae</taxon>
        <taxon>Pentapetalae</taxon>
        <taxon>rosids</taxon>
        <taxon>malvids</taxon>
        <taxon>Sapindales</taxon>
        <taxon>Anacardiaceae</taxon>
        <taxon>Pistacia</taxon>
    </lineage>
</organism>